<proteinExistence type="predicted"/>
<accession>A0A919N4Q6</accession>
<dbReference type="AlphaFoldDB" id="A0A919N4Q6"/>
<comment type="caution">
    <text evidence="1">The sequence shown here is derived from an EMBL/GenBank/DDBJ whole genome shotgun (WGS) entry which is preliminary data.</text>
</comment>
<dbReference type="EMBL" id="BOMW01000017">
    <property type="protein sequence ID" value="GIF04242.1"/>
    <property type="molecule type" value="Genomic_DNA"/>
</dbReference>
<sequence>MRAYELLPTTGKTYFKGFLPLADGEALSEAAGGAEDGAGAEDTAWREGAGVAAAEEPELTKYGSSPVPPQAVSAAVMATKPTKATILRIVPSSPTGRTPRLAVPAAH</sequence>
<organism evidence="1 2">
    <name type="scientific">Actinoplanes siamensis</name>
    <dbReference type="NCBI Taxonomy" id="1223317"/>
    <lineage>
        <taxon>Bacteria</taxon>
        <taxon>Bacillati</taxon>
        <taxon>Actinomycetota</taxon>
        <taxon>Actinomycetes</taxon>
        <taxon>Micromonosporales</taxon>
        <taxon>Micromonosporaceae</taxon>
        <taxon>Actinoplanes</taxon>
    </lineage>
</organism>
<name>A0A919N4Q6_9ACTN</name>
<evidence type="ECO:0000313" key="1">
    <source>
        <dbReference type="EMBL" id="GIF04242.1"/>
    </source>
</evidence>
<dbReference type="Proteomes" id="UP000629619">
    <property type="component" value="Unassembled WGS sequence"/>
</dbReference>
<gene>
    <name evidence="1" type="ORF">Asi03nite_17800</name>
</gene>
<protein>
    <submittedName>
        <fullName evidence="1">Uncharacterized protein</fullName>
    </submittedName>
</protein>
<reference evidence="1" key="1">
    <citation type="submission" date="2021-01" db="EMBL/GenBank/DDBJ databases">
        <title>Whole genome shotgun sequence of Actinoplanes siamensis NBRC 109076.</title>
        <authorList>
            <person name="Komaki H."/>
            <person name="Tamura T."/>
        </authorList>
    </citation>
    <scope>NUCLEOTIDE SEQUENCE</scope>
    <source>
        <strain evidence="1">NBRC 109076</strain>
    </source>
</reference>
<keyword evidence="2" id="KW-1185">Reference proteome</keyword>
<evidence type="ECO:0000313" key="2">
    <source>
        <dbReference type="Proteomes" id="UP000629619"/>
    </source>
</evidence>